<feature type="signal peptide" evidence="2">
    <location>
        <begin position="1"/>
        <end position="16"/>
    </location>
</feature>
<dbReference type="AlphaFoldDB" id="A0A8H4Q7K0"/>
<comment type="caution">
    <text evidence="3">The sequence shown here is derived from an EMBL/GenBank/DDBJ whole genome shotgun (WGS) entry which is preliminary data.</text>
</comment>
<feature type="region of interest" description="Disordered" evidence="1">
    <location>
        <begin position="26"/>
        <end position="47"/>
    </location>
</feature>
<sequence>MKTYLLTSLLAVTGLAQVLPETPAVPPADATDIIKPPEPWPTRSVKKSPFKRSESLFTPANLTGQQLRDLVAWLYNEPKILETRYGNGCNQSTVQEAVDRCFNQFAEMLLEGRRTGV</sequence>
<feature type="chain" id="PRO_5034617214" evidence="2">
    <location>
        <begin position="17"/>
        <end position="117"/>
    </location>
</feature>
<gene>
    <name evidence="3" type="ORF">GQ602_004589</name>
</gene>
<name>A0A8H4Q7K0_9HYPO</name>
<keyword evidence="4" id="KW-1185">Reference proteome</keyword>
<protein>
    <submittedName>
        <fullName evidence="3">Uncharacterized protein</fullName>
    </submittedName>
</protein>
<evidence type="ECO:0000313" key="4">
    <source>
        <dbReference type="Proteomes" id="UP000562929"/>
    </source>
</evidence>
<proteinExistence type="predicted"/>
<organism evidence="3 4">
    <name type="scientific">Ophiocordyceps camponoti-floridani</name>
    <dbReference type="NCBI Taxonomy" id="2030778"/>
    <lineage>
        <taxon>Eukaryota</taxon>
        <taxon>Fungi</taxon>
        <taxon>Dikarya</taxon>
        <taxon>Ascomycota</taxon>
        <taxon>Pezizomycotina</taxon>
        <taxon>Sordariomycetes</taxon>
        <taxon>Hypocreomycetidae</taxon>
        <taxon>Hypocreales</taxon>
        <taxon>Ophiocordycipitaceae</taxon>
        <taxon>Ophiocordyceps</taxon>
    </lineage>
</organism>
<dbReference type="Proteomes" id="UP000562929">
    <property type="component" value="Unassembled WGS sequence"/>
</dbReference>
<accession>A0A8H4Q7K0</accession>
<evidence type="ECO:0000313" key="3">
    <source>
        <dbReference type="EMBL" id="KAF4587896.1"/>
    </source>
</evidence>
<reference evidence="3 4" key="1">
    <citation type="journal article" date="2020" name="G3 (Bethesda)">
        <title>Genetic Underpinnings of Host Manipulation by Ophiocordyceps as Revealed by Comparative Transcriptomics.</title>
        <authorList>
            <person name="Will I."/>
            <person name="Das B."/>
            <person name="Trinh T."/>
            <person name="Brachmann A."/>
            <person name="Ohm R.A."/>
            <person name="de Bekker C."/>
        </authorList>
    </citation>
    <scope>NUCLEOTIDE SEQUENCE [LARGE SCALE GENOMIC DNA]</scope>
    <source>
        <strain evidence="3 4">EC05</strain>
    </source>
</reference>
<dbReference type="EMBL" id="JAACLJ010000004">
    <property type="protein sequence ID" value="KAF4587896.1"/>
    <property type="molecule type" value="Genomic_DNA"/>
</dbReference>
<keyword evidence="2" id="KW-0732">Signal</keyword>
<evidence type="ECO:0000256" key="2">
    <source>
        <dbReference type="SAM" id="SignalP"/>
    </source>
</evidence>
<evidence type="ECO:0000256" key="1">
    <source>
        <dbReference type="SAM" id="MobiDB-lite"/>
    </source>
</evidence>